<comment type="caution">
    <text evidence="5">The sequence shown here is derived from an EMBL/GenBank/DDBJ whole genome shotgun (WGS) entry which is preliminary data.</text>
</comment>
<keyword evidence="2" id="KW-0472">Membrane</keyword>
<feature type="compositionally biased region" description="Basic and acidic residues" evidence="1">
    <location>
        <begin position="486"/>
        <end position="499"/>
    </location>
</feature>
<feature type="transmembrane region" description="Helical" evidence="2">
    <location>
        <begin position="402"/>
        <end position="424"/>
    </location>
</feature>
<accession>A0AAV1N767</accession>
<dbReference type="InterPro" id="IPR003598">
    <property type="entry name" value="Ig_sub2"/>
</dbReference>
<organism evidence="5 6">
    <name type="scientific">Scomber scombrus</name>
    <name type="common">Atlantic mackerel</name>
    <name type="synonym">Scomber vernalis</name>
    <dbReference type="NCBI Taxonomy" id="13677"/>
    <lineage>
        <taxon>Eukaryota</taxon>
        <taxon>Metazoa</taxon>
        <taxon>Chordata</taxon>
        <taxon>Craniata</taxon>
        <taxon>Vertebrata</taxon>
        <taxon>Euteleostomi</taxon>
        <taxon>Actinopterygii</taxon>
        <taxon>Neopterygii</taxon>
        <taxon>Teleostei</taxon>
        <taxon>Neoteleostei</taxon>
        <taxon>Acanthomorphata</taxon>
        <taxon>Pelagiaria</taxon>
        <taxon>Scombriformes</taxon>
        <taxon>Scombridae</taxon>
        <taxon>Scomber</taxon>
    </lineage>
</organism>
<dbReference type="InterPro" id="IPR003599">
    <property type="entry name" value="Ig_sub"/>
</dbReference>
<reference evidence="5 6" key="1">
    <citation type="submission" date="2024-01" db="EMBL/GenBank/DDBJ databases">
        <authorList>
            <person name="Alioto T."/>
            <person name="Alioto T."/>
            <person name="Gomez Garrido J."/>
        </authorList>
    </citation>
    <scope>NUCLEOTIDE SEQUENCE [LARGE SCALE GENOMIC DNA]</scope>
</reference>
<dbReference type="PANTHER" id="PTHR46013:SF4">
    <property type="entry name" value="B-CELL RECEPTOR CD22-RELATED"/>
    <property type="match status" value="1"/>
</dbReference>
<sequence>MESWILIVLVVMPGVWSGDWRVTFKDQCALRGTSVVIKCEYDYPFPHIVTSYSWSKYQSVSGRWTPLYLLPSPPNHFIYVGDRSSDCSLNINNVQYDDVGWYHFSFATTFNRWTSKQSAKLVVKELSTVVEPSTVTEGKTVRLTCSSGCSTQTPIVWFRDGQPVTNPVFLASREDAGRYHCALRGQETVRSASVVLNVQYAPNNVRLSVSPSRRVVKGSSVTFSCSSDANPPVAQSGYSLFRDGQFVSKGQSHTIAIIQPNHSGRYYCQAWNNISRGGAKWINSDVVNLDVQYHPMNMTVSMDPANVMEGSSVNLTCSSVANPAADSYTWYKITDSSSSSSSPSSSSELLQVGSGQVLSIPSVEASHTGLYLCQARNRQGENNATEVLLTVGKDNVSLSVQVLSGIGVALFMTFFLLLLLLSFWMKQKTCAEKKTPFDSSFSGRGSTFSSSEDPSNSVYVNIHRFPSSPSPAPAAPDFTPSSHSNSNKELDANTSHEAEVTYSTVTIKPRNPGPPRHRKNSNAPQDSRSAAGENDNSVIYATINKSS</sequence>
<evidence type="ECO:0000313" key="6">
    <source>
        <dbReference type="Proteomes" id="UP001314229"/>
    </source>
</evidence>
<feature type="domain" description="Ig-like" evidence="4">
    <location>
        <begin position="202"/>
        <end position="270"/>
    </location>
</feature>
<dbReference type="PROSITE" id="PS50835">
    <property type="entry name" value="IG_LIKE"/>
    <property type="match status" value="3"/>
</dbReference>
<feature type="domain" description="Ig-like" evidence="4">
    <location>
        <begin position="295"/>
        <end position="390"/>
    </location>
</feature>
<dbReference type="Pfam" id="PF13895">
    <property type="entry name" value="Ig_2"/>
    <property type="match status" value="2"/>
</dbReference>
<feature type="compositionally biased region" description="Polar residues" evidence="1">
    <location>
        <begin position="521"/>
        <end position="547"/>
    </location>
</feature>
<dbReference type="PANTHER" id="PTHR46013">
    <property type="entry name" value="VASCULAR CELL ADHESION MOLECULE 1"/>
    <property type="match status" value="1"/>
</dbReference>
<dbReference type="CDD" id="cd00096">
    <property type="entry name" value="Ig"/>
    <property type="match status" value="1"/>
</dbReference>
<proteinExistence type="predicted"/>
<dbReference type="SUPFAM" id="SSF48726">
    <property type="entry name" value="Immunoglobulin"/>
    <property type="match status" value="4"/>
</dbReference>
<feature type="region of interest" description="Disordered" evidence="1">
    <location>
        <begin position="435"/>
        <end position="454"/>
    </location>
</feature>
<feature type="domain" description="Ig-like" evidence="4">
    <location>
        <begin position="124"/>
        <end position="197"/>
    </location>
</feature>
<keyword evidence="2" id="KW-1133">Transmembrane helix</keyword>
<keyword evidence="5" id="KW-0675">Receptor</keyword>
<keyword evidence="3" id="KW-0732">Signal</keyword>
<feature type="compositionally biased region" description="Low complexity" evidence="1">
    <location>
        <begin position="439"/>
        <end position="451"/>
    </location>
</feature>
<evidence type="ECO:0000259" key="4">
    <source>
        <dbReference type="PROSITE" id="PS50835"/>
    </source>
</evidence>
<protein>
    <submittedName>
        <fullName evidence="5">B-cell receptor CD22-like</fullName>
    </submittedName>
</protein>
<dbReference type="InterPro" id="IPR036179">
    <property type="entry name" value="Ig-like_dom_sf"/>
</dbReference>
<dbReference type="AlphaFoldDB" id="A0AAV1N767"/>
<name>A0AAV1N767_SCOSC</name>
<dbReference type="Pfam" id="PF13927">
    <property type="entry name" value="Ig_3"/>
    <property type="match status" value="1"/>
</dbReference>
<feature type="chain" id="PRO_5043382146" evidence="3">
    <location>
        <begin position="18"/>
        <end position="547"/>
    </location>
</feature>
<dbReference type="Proteomes" id="UP001314229">
    <property type="component" value="Unassembled WGS sequence"/>
</dbReference>
<dbReference type="Gene3D" id="2.60.40.10">
    <property type="entry name" value="Immunoglobulins"/>
    <property type="match status" value="4"/>
</dbReference>
<gene>
    <name evidence="5" type="ORF">FSCOSCO3_A018812</name>
</gene>
<feature type="region of interest" description="Disordered" evidence="1">
    <location>
        <begin position="459"/>
        <end position="547"/>
    </location>
</feature>
<dbReference type="InterPro" id="IPR007110">
    <property type="entry name" value="Ig-like_dom"/>
</dbReference>
<evidence type="ECO:0000256" key="2">
    <source>
        <dbReference type="SAM" id="Phobius"/>
    </source>
</evidence>
<evidence type="ECO:0000313" key="5">
    <source>
        <dbReference type="EMBL" id="CAK6954316.1"/>
    </source>
</evidence>
<dbReference type="SMART" id="SM00409">
    <property type="entry name" value="IG"/>
    <property type="match status" value="4"/>
</dbReference>
<dbReference type="SMART" id="SM00408">
    <property type="entry name" value="IGc2"/>
    <property type="match status" value="3"/>
</dbReference>
<feature type="signal peptide" evidence="3">
    <location>
        <begin position="1"/>
        <end position="17"/>
    </location>
</feature>
<dbReference type="InterPro" id="IPR013783">
    <property type="entry name" value="Ig-like_fold"/>
</dbReference>
<evidence type="ECO:0000256" key="3">
    <source>
        <dbReference type="SAM" id="SignalP"/>
    </source>
</evidence>
<keyword evidence="6" id="KW-1185">Reference proteome</keyword>
<dbReference type="EMBL" id="CAWUFR010000016">
    <property type="protein sequence ID" value="CAK6954316.1"/>
    <property type="molecule type" value="Genomic_DNA"/>
</dbReference>
<evidence type="ECO:0000256" key="1">
    <source>
        <dbReference type="SAM" id="MobiDB-lite"/>
    </source>
</evidence>
<keyword evidence="2" id="KW-0812">Transmembrane</keyword>